<evidence type="ECO:0000313" key="1">
    <source>
        <dbReference type="EMBL" id="KAK9091008.1"/>
    </source>
</evidence>
<comment type="caution">
    <text evidence="1">The sequence shown here is derived from an EMBL/GenBank/DDBJ whole genome shotgun (WGS) entry which is preliminary data.</text>
</comment>
<keyword evidence="2" id="KW-1185">Reference proteome</keyword>
<sequence length="105" mass="11605">MDFSRTMFWVQLYNVPLACMTEKAARFLGSIFGEVGIVNLGELGGCDGKFLRVHILINIENLLSTGAKAYLEETQRSDNLGCGNPANVYIIHSKSKENTNDIIHA</sequence>
<reference evidence="1 2" key="1">
    <citation type="submission" date="2024-01" db="EMBL/GenBank/DDBJ databases">
        <title>Genome assemblies of Stephania.</title>
        <authorList>
            <person name="Yang L."/>
        </authorList>
    </citation>
    <scope>NUCLEOTIDE SEQUENCE [LARGE SCALE GENOMIC DNA]</scope>
    <source>
        <strain evidence="1">QJT</strain>
        <tissue evidence="1">Leaf</tissue>
    </source>
</reference>
<name>A0AAP0EI95_9MAGN</name>
<evidence type="ECO:0008006" key="3">
    <source>
        <dbReference type="Google" id="ProtNLM"/>
    </source>
</evidence>
<proteinExistence type="predicted"/>
<organism evidence="1 2">
    <name type="scientific">Stephania japonica</name>
    <dbReference type="NCBI Taxonomy" id="461633"/>
    <lineage>
        <taxon>Eukaryota</taxon>
        <taxon>Viridiplantae</taxon>
        <taxon>Streptophyta</taxon>
        <taxon>Embryophyta</taxon>
        <taxon>Tracheophyta</taxon>
        <taxon>Spermatophyta</taxon>
        <taxon>Magnoliopsida</taxon>
        <taxon>Ranunculales</taxon>
        <taxon>Menispermaceae</taxon>
        <taxon>Menispermoideae</taxon>
        <taxon>Cissampelideae</taxon>
        <taxon>Stephania</taxon>
    </lineage>
</organism>
<dbReference type="Proteomes" id="UP001417504">
    <property type="component" value="Unassembled WGS sequence"/>
</dbReference>
<dbReference type="EMBL" id="JBBNAE010000010">
    <property type="protein sequence ID" value="KAK9091008.1"/>
    <property type="molecule type" value="Genomic_DNA"/>
</dbReference>
<accession>A0AAP0EI95</accession>
<protein>
    <recommendedName>
        <fullName evidence="3">DUF4283 domain-containing protein</fullName>
    </recommendedName>
</protein>
<evidence type="ECO:0000313" key="2">
    <source>
        <dbReference type="Proteomes" id="UP001417504"/>
    </source>
</evidence>
<dbReference type="AlphaFoldDB" id="A0AAP0EI95"/>
<gene>
    <name evidence="1" type="ORF">Sjap_024185</name>
</gene>